<organism evidence="2 3">
    <name type="scientific">Trypanosoma conorhini</name>
    <dbReference type="NCBI Taxonomy" id="83891"/>
    <lineage>
        <taxon>Eukaryota</taxon>
        <taxon>Discoba</taxon>
        <taxon>Euglenozoa</taxon>
        <taxon>Kinetoplastea</taxon>
        <taxon>Metakinetoplastina</taxon>
        <taxon>Trypanosomatida</taxon>
        <taxon>Trypanosomatidae</taxon>
        <taxon>Trypanosoma</taxon>
    </lineage>
</organism>
<reference evidence="2 3" key="1">
    <citation type="journal article" date="2018" name="BMC Genomics">
        <title>Genomic comparison of Trypanosoma conorhini and Trypanosoma rangeli to Trypanosoma cruzi strains of high and low virulence.</title>
        <authorList>
            <person name="Bradwell K.R."/>
            <person name="Koparde V.N."/>
            <person name="Matveyev A.V."/>
            <person name="Serrano M.G."/>
            <person name="Alves J.M."/>
            <person name="Parikh H."/>
            <person name="Huang B."/>
            <person name="Lee V."/>
            <person name="Espinosa-Alvarez O."/>
            <person name="Ortiz P.A."/>
            <person name="Costa-Martins A.G."/>
            <person name="Teixeira M.M."/>
            <person name="Buck G.A."/>
        </authorList>
    </citation>
    <scope>NUCLEOTIDE SEQUENCE [LARGE SCALE GENOMIC DNA]</scope>
    <source>
        <strain evidence="2 3">025E</strain>
    </source>
</reference>
<feature type="compositionally biased region" description="Basic residues" evidence="1">
    <location>
        <begin position="329"/>
        <end position="341"/>
    </location>
</feature>
<dbReference type="RefSeq" id="XP_029223153.1">
    <property type="nucleotide sequence ID" value="XM_029376716.1"/>
</dbReference>
<dbReference type="EMBL" id="MKKU01001373">
    <property type="protein sequence ID" value="RNE95774.1"/>
    <property type="molecule type" value="Genomic_DNA"/>
</dbReference>
<sequence>MERLTYTREELLALRETLALDAFADPVPPDCPMRTDSDLTLLQTTVRKRKKEYPQLLPVLRRPAADTGAVGEAGCLTHVDNLRAGVGALSITMDNPNRAEEYADPEERGKRVLMPPRLQIPFVTIDAKRRSRNIAGVDHEERTEVNVDAERRMVARLRLRQQKRQAEQPLSSLVAGPPRHAGGPAGGVASATPPPTAADVASHGSCVRAAELAGLGTSALPHPETDTAVPILNFSLFNSAIGSRYLQFARYVGLWHYLFGALGPSHPHLFGHAAGAKLRGGDTNNSTTSRSPNGNESSIGLDDSGTTPAGGEKSDSEPVAASQESYAALKKKRPHRRRTNRTHAEKREHRQAQQLLLEQAGSGGCSR</sequence>
<gene>
    <name evidence="2" type="ORF">Tco025E_09913</name>
</gene>
<dbReference type="Proteomes" id="UP000284403">
    <property type="component" value="Unassembled WGS sequence"/>
</dbReference>
<accession>A0A3R7LXY7</accession>
<comment type="caution">
    <text evidence="2">The sequence shown here is derived from an EMBL/GenBank/DDBJ whole genome shotgun (WGS) entry which is preliminary data.</text>
</comment>
<feature type="compositionally biased region" description="Polar residues" evidence="1">
    <location>
        <begin position="282"/>
        <end position="298"/>
    </location>
</feature>
<feature type="compositionally biased region" description="Basic and acidic residues" evidence="1">
    <location>
        <begin position="342"/>
        <end position="351"/>
    </location>
</feature>
<feature type="region of interest" description="Disordered" evidence="1">
    <location>
        <begin position="281"/>
        <end position="367"/>
    </location>
</feature>
<proteinExistence type="predicted"/>
<evidence type="ECO:0000313" key="2">
    <source>
        <dbReference type="EMBL" id="RNE95774.1"/>
    </source>
</evidence>
<dbReference type="OrthoDB" id="250179at2759"/>
<dbReference type="AlphaFoldDB" id="A0A3R7LXY7"/>
<evidence type="ECO:0000313" key="3">
    <source>
        <dbReference type="Proteomes" id="UP000284403"/>
    </source>
</evidence>
<name>A0A3R7LXY7_9TRYP</name>
<protein>
    <submittedName>
        <fullName evidence="2">Uncharacterized protein</fullName>
    </submittedName>
</protein>
<feature type="region of interest" description="Disordered" evidence="1">
    <location>
        <begin position="161"/>
        <end position="202"/>
    </location>
</feature>
<evidence type="ECO:0000256" key="1">
    <source>
        <dbReference type="SAM" id="MobiDB-lite"/>
    </source>
</evidence>
<keyword evidence="3" id="KW-1185">Reference proteome</keyword>
<dbReference type="GeneID" id="40323524"/>